<dbReference type="Pfam" id="PF24883">
    <property type="entry name" value="NPHP3_N"/>
    <property type="match status" value="1"/>
</dbReference>
<reference evidence="6" key="1">
    <citation type="submission" date="2020-11" db="EMBL/GenBank/DDBJ databases">
        <authorList>
            <consortium name="DOE Joint Genome Institute"/>
            <person name="Ahrendt S."/>
            <person name="Riley R."/>
            <person name="Andreopoulos W."/>
            <person name="Labutti K."/>
            <person name="Pangilinan J."/>
            <person name="Ruiz-Duenas F.J."/>
            <person name="Barrasa J.M."/>
            <person name="Sanchez-Garcia M."/>
            <person name="Camarero S."/>
            <person name="Miyauchi S."/>
            <person name="Serrano A."/>
            <person name="Linde D."/>
            <person name="Babiker R."/>
            <person name="Drula E."/>
            <person name="Ayuso-Fernandez I."/>
            <person name="Pacheco R."/>
            <person name="Padilla G."/>
            <person name="Ferreira P."/>
            <person name="Barriuso J."/>
            <person name="Kellner H."/>
            <person name="Castanera R."/>
            <person name="Alfaro M."/>
            <person name="Ramirez L."/>
            <person name="Pisabarro A.G."/>
            <person name="Kuo A."/>
            <person name="Tritt A."/>
            <person name="Lipzen A."/>
            <person name="He G."/>
            <person name="Yan M."/>
            <person name="Ng V."/>
            <person name="Cullen D."/>
            <person name="Martin F."/>
            <person name="Rosso M.-N."/>
            <person name="Henrissat B."/>
            <person name="Hibbett D."/>
            <person name="Martinez A.T."/>
            <person name="Grigoriev I.V."/>
        </authorList>
    </citation>
    <scope>NUCLEOTIDE SEQUENCE</scope>
    <source>
        <strain evidence="6">AH 40177</strain>
    </source>
</reference>
<dbReference type="SMART" id="SM00248">
    <property type="entry name" value="ANK"/>
    <property type="match status" value="21"/>
</dbReference>
<evidence type="ECO:0000256" key="3">
    <source>
        <dbReference type="PROSITE-ProRule" id="PRU00023"/>
    </source>
</evidence>
<dbReference type="Pfam" id="PF00023">
    <property type="entry name" value="Ank"/>
    <property type="match status" value="1"/>
</dbReference>
<keyword evidence="7" id="KW-1185">Reference proteome</keyword>
<feature type="repeat" description="ANK" evidence="3">
    <location>
        <begin position="1221"/>
        <end position="1250"/>
    </location>
</feature>
<comment type="caution">
    <text evidence="6">The sequence shown here is derived from an EMBL/GenBank/DDBJ whole genome shotgun (WGS) entry which is preliminary data.</text>
</comment>
<dbReference type="PROSITE" id="PS50088">
    <property type="entry name" value="ANK_REPEAT"/>
    <property type="match status" value="18"/>
</dbReference>
<organism evidence="6 7">
    <name type="scientific">Rhodocollybia butyracea</name>
    <dbReference type="NCBI Taxonomy" id="206335"/>
    <lineage>
        <taxon>Eukaryota</taxon>
        <taxon>Fungi</taxon>
        <taxon>Dikarya</taxon>
        <taxon>Basidiomycota</taxon>
        <taxon>Agaricomycotina</taxon>
        <taxon>Agaricomycetes</taxon>
        <taxon>Agaricomycetidae</taxon>
        <taxon>Agaricales</taxon>
        <taxon>Marasmiineae</taxon>
        <taxon>Omphalotaceae</taxon>
        <taxon>Rhodocollybia</taxon>
    </lineage>
</organism>
<feature type="repeat" description="ANK" evidence="3">
    <location>
        <begin position="624"/>
        <end position="656"/>
    </location>
</feature>
<evidence type="ECO:0000313" key="7">
    <source>
        <dbReference type="Proteomes" id="UP000772434"/>
    </source>
</evidence>
<dbReference type="Proteomes" id="UP000772434">
    <property type="component" value="Unassembled WGS sequence"/>
</dbReference>
<dbReference type="InterPro" id="IPR036770">
    <property type="entry name" value="Ankyrin_rpt-contain_sf"/>
</dbReference>
<feature type="repeat" description="ANK" evidence="3">
    <location>
        <begin position="723"/>
        <end position="755"/>
    </location>
</feature>
<feature type="repeat" description="ANK" evidence="3">
    <location>
        <begin position="594"/>
        <end position="623"/>
    </location>
</feature>
<feature type="repeat" description="ANK" evidence="3">
    <location>
        <begin position="819"/>
        <end position="851"/>
    </location>
</feature>
<feature type="repeat" description="ANK" evidence="3">
    <location>
        <begin position="852"/>
        <end position="884"/>
    </location>
</feature>
<feature type="repeat" description="ANK" evidence="3">
    <location>
        <begin position="1251"/>
        <end position="1283"/>
    </location>
</feature>
<name>A0A9P5P3W6_9AGAR</name>
<dbReference type="SUPFAM" id="SSF52540">
    <property type="entry name" value="P-loop containing nucleoside triphosphate hydrolases"/>
    <property type="match status" value="1"/>
</dbReference>
<dbReference type="PRINTS" id="PR01415">
    <property type="entry name" value="ANKYRIN"/>
</dbReference>
<feature type="repeat" description="ANK" evidence="3">
    <location>
        <begin position="963"/>
        <end position="995"/>
    </location>
</feature>
<dbReference type="OrthoDB" id="21416at2759"/>
<dbReference type="InterPro" id="IPR056884">
    <property type="entry name" value="NPHP3-like_N"/>
</dbReference>
<feature type="repeat" description="ANK" evidence="3">
    <location>
        <begin position="930"/>
        <end position="962"/>
    </location>
</feature>
<feature type="repeat" description="ANK" evidence="3">
    <location>
        <begin position="1084"/>
        <end position="1116"/>
    </location>
</feature>
<dbReference type="InterPro" id="IPR027417">
    <property type="entry name" value="P-loop_NTPase"/>
</dbReference>
<sequence length="1325" mass="143147">MSADTKQSQTVNQPLSIFANASNFIIDHSHFQVATGNITNYHTTSIDMETKIYEWLRAPECSVNFQTAVDKKTDGTGQWLLEHSMYKNWTQAETSNILWIQGKAGSGKTFLSTTIIQDLQETAPRNVWYHYFDSRDNTGMKSTYRGLMLSLLQQVGSNADGIHSDLQKLFDKCKHGMTRPAIHDLEHVFRSILIDVGLGYIILDAMDECKEKHEVYMWLNEAQRFPTLHMAITSRDHMEQNMIGPLHQIFLNNPGINQDIVLHLDRKIVECGFKDKLHDEIKKSLMEQAQGKFRWVDCQLRDLQKCGSPSAVRKALQSLPKDLEETYTMALAKAAESYDAKNAYHILLWLTYAYEPLHRKQIETILAINLDEEKVEEEGQMELKLELVIDSNLVTVDQSYTVLLAHASVKEFLLKSRNIPGLFDMNSKIAHEKLAQSCLIYLLQFVKHYQYFGRHGLHQRHKHDEHRWMSYLFGDYAVFHWAAHARIVELEEKENEESAVLRLTETFMESYLRHWETKYELFRSPAAEPLYWAATLGLVKSVDLFLRKGVDVNAQGGYYGSALRAAVITENKSIVQLLLSNGAEMNAQWEGFGNALQAAAKGGNQAIVKLLLETGADVNAPGPSNGTALQQAVTHNHEAIVRLLLEKGAEVNAQSGQYGNALQAAAILGSETIFNLLLKNGAEVNAQGGRHGSALQGAAVNGNKTIINILLEKGAEVNAQGGKYGNALNAAAYSGHADIVRLLFEKGAEMNLNAQSRSNRNPLHGAATRGDEAIGFFFGTALYEAASSGHGRGAAGSGHETVVRLLLEMGADVNAQGGTHGNALQAAAFNGNETIVSVLLEKGAEVNAQGGGHGNALQAAARRGHEAIVSLLLKKGAAVNAQGGTDGNALQAAASMGHQVIVNLLLEKGAKVNAQAVMYSHSGGRVPAHEYGNALQAATANGHETTVRLLLEKGAEINAQGGYHGNALRAAVHHGNKGIVNFLLQNGADVNAQGEKYGSALQGATQKGNEAIVSLLLDRGAELNAQGGEFGNALQAAVLGDQHCDSLMHQKLKDPPAEDELRSREAIINLLLEKGADVNAQGGKYGNALQAAAVNGNEPIVRLLLNRGAEVNTQGGEHGSALHAAANRGHEGIVHTLLERGAEVNAQGEKYGTALQAAAANGHDAIVSFLLENGADVNVQGGHYGNALQAAVWTIPSHKPTINLLLEKGAEVNAQEGLYGNALQVAACRGDLAIVKILLDKGAEVNAQGGHYGDALQAAASRGHEAIVNLLMEKGAAVNIQGGCHGSAIQAAEDNFHPTVVTLLLSMGAPVPVPCTNPPSWRMRP</sequence>
<feature type="repeat" description="ANK" evidence="3">
    <location>
        <begin position="1150"/>
        <end position="1182"/>
    </location>
</feature>
<dbReference type="Pfam" id="PF22939">
    <property type="entry name" value="WHD_GPIID"/>
    <property type="match status" value="1"/>
</dbReference>
<dbReference type="Pfam" id="PF12796">
    <property type="entry name" value="Ank_2"/>
    <property type="match status" value="7"/>
</dbReference>
<protein>
    <submittedName>
        <fullName evidence="6">Ankyrin repeat-containing domain protein</fullName>
    </submittedName>
</protein>
<accession>A0A9P5P3W6</accession>
<feature type="repeat" description="ANK" evidence="3">
    <location>
        <begin position="1117"/>
        <end position="1149"/>
    </location>
</feature>
<feature type="domain" description="Nephrocystin 3-like N-terminal" evidence="5">
    <location>
        <begin position="75"/>
        <end position="235"/>
    </location>
</feature>
<keyword evidence="1" id="KW-0677">Repeat</keyword>
<feature type="repeat" description="ANK" evidence="3">
    <location>
        <begin position="657"/>
        <end position="689"/>
    </location>
</feature>
<feature type="repeat" description="ANK" evidence="3">
    <location>
        <begin position="690"/>
        <end position="722"/>
    </location>
</feature>
<proteinExistence type="predicted"/>
<dbReference type="PROSITE" id="PS50297">
    <property type="entry name" value="ANK_REP_REGION"/>
    <property type="match status" value="13"/>
</dbReference>
<dbReference type="PANTHER" id="PTHR24198">
    <property type="entry name" value="ANKYRIN REPEAT AND PROTEIN KINASE DOMAIN-CONTAINING PROTEIN"/>
    <property type="match status" value="1"/>
</dbReference>
<evidence type="ECO:0000256" key="1">
    <source>
        <dbReference type="ARBA" id="ARBA00022737"/>
    </source>
</evidence>
<evidence type="ECO:0000256" key="2">
    <source>
        <dbReference type="ARBA" id="ARBA00023043"/>
    </source>
</evidence>
<feature type="repeat" description="ANK" evidence="3">
    <location>
        <begin position="885"/>
        <end position="917"/>
    </location>
</feature>
<dbReference type="Gene3D" id="3.40.50.300">
    <property type="entry name" value="P-loop containing nucleotide triphosphate hydrolases"/>
    <property type="match status" value="1"/>
</dbReference>
<dbReference type="InterPro" id="IPR002110">
    <property type="entry name" value="Ankyrin_rpt"/>
</dbReference>
<feature type="domain" description="GPI inositol-deacylase winged helix" evidence="4">
    <location>
        <begin position="340"/>
        <end position="416"/>
    </location>
</feature>
<feature type="repeat" description="ANK" evidence="3">
    <location>
        <begin position="525"/>
        <end position="557"/>
    </location>
</feature>
<evidence type="ECO:0000259" key="4">
    <source>
        <dbReference type="Pfam" id="PF22939"/>
    </source>
</evidence>
<feature type="repeat" description="ANK" evidence="3">
    <location>
        <begin position="794"/>
        <end position="818"/>
    </location>
</feature>
<dbReference type="EMBL" id="JADNRY010000466">
    <property type="protein sequence ID" value="KAF9050900.1"/>
    <property type="molecule type" value="Genomic_DNA"/>
</dbReference>
<dbReference type="Gene3D" id="1.25.40.20">
    <property type="entry name" value="Ankyrin repeat-containing domain"/>
    <property type="match status" value="6"/>
</dbReference>
<keyword evidence="2 3" id="KW-0040">ANK repeat</keyword>
<evidence type="ECO:0000313" key="6">
    <source>
        <dbReference type="EMBL" id="KAF9050900.1"/>
    </source>
</evidence>
<dbReference type="PANTHER" id="PTHR24198:SF193">
    <property type="match status" value="1"/>
</dbReference>
<feature type="repeat" description="ANK" evidence="3">
    <location>
        <begin position="996"/>
        <end position="1028"/>
    </location>
</feature>
<gene>
    <name evidence="6" type="ORF">BDP27DRAFT_1454673</name>
</gene>
<dbReference type="SUPFAM" id="SSF48403">
    <property type="entry name" value="Ankyrin repeat"/>
    <property type="match status" value="4"/>
</dbReference>
<evidence type="ECO:0000259" key="5">
    <source>
        <dbReference type="Pfam" id="PF24883"/>
    </source>
</evidence>
<dbReference type="InterPro" id="IPR054471">
    <property type="entry name" value="GPIID_WHD"/>
</dbReference>